<dbReference type="Proteomes" id="UP000383932">
    <property type="component" value="Unassembled WGS sequence"/>
</dbReference>
<feature type="repeat" description="WD" evidence="3">
    <location>
        <begin position="961"/>
        <end position="993"/>
    </location>
</feature>
<dbReference type="InterPro" id="IPR001680">
    <property type="entry name" value="WD40_rpt"/>
</dbReference>
<proteinExistence type="predicted"/>
<evidence type="ECO:0000256" key="4">
    <source>
        <dbReference type="SAM" id="MobiDB-lite"/>
    </source>
</evidence>
<dbReference type="InterPro" id="IPR020472">
    <property type="entry name" value="WD40_PAC1"/>
</dbReference>
<dbReference type="GO" id="GO:0005634">
    <property type="term" value="C:nucleus"/>
    <property type="evidence" value="ECO:0007669"/>
    <property type="project" value="TreeGrafter"/>
</dbReference>
<dbReference type="PANTHER" id="PTHR22847:SF637">
    <property type="entry name" value="WD REPEAT DOMAIN 5B"/>
    <property type="match status" value="1"/>
</dbReference>
<evidence type="ECO:0000256" key="1">
    <source>
        <dbReference type="ARBA" id="ARBA00022574"/>
    </source>
</evidence>
<dbReference type="InterPro" id="IPR027417">
    <property type="entry name" value="P-loop_NTPase"/>
</dbReference>
<feature type="repeat" description="WD" evidence="3">
    <location>
        <begin position="1133"/>
        <end position="1174"/>
    </location>
</feature>
<feature type="repeat" description="WD" evidence="3">
    <location>
        <begin position="1262"/>
        <end position="1294"/>
    </location>
</feature>
<dbReference type="SUPFAM" id="SSF50960">
    <property type="entry name" value="TolB, C-terminal domain"/>
    <property type="match status" value="1"/>
</dbReference>
<feature type="repeat" description="WD" evidence="3">
    <location>
        <begin position="1348"/>
        <end position="1389"/>
    </location>
</feature>
<dbReference type="PRINTS" id="PR00320">
    <property type="entry name" value="GPROTEINBRPT"/>
</dbReference>
<dbReference type="InterPro" id="IPR015943">
    <property type="entry name" value="WD40/YVTN_repeat-like_dom_sf"/>
</dbReference>
<dbReference type="SUPFAM" id="SSF52540">
    <property type="entry name" value="P-loop containing nucleoside triphosphate hydrolases"/>
    <property type="match status" value="1"/>
</dbReference>
<protein>
    <recommendedName>
        <fullName evidence="5">NACHT domain-containing protein</fullName>
    </recommendedName>
</protein>
<reference evidence="6 7" key="1">
    <citation type="journal article" date="2019" name="Fungal Biol. Biotechnol.">
        <title>Draft genome sequence of fastidious pathogen Ceratobasidium theobromae, which causes vascular-streak dieback in Theobroma cacao.</title>
        <authorList>
            <person name="Ali S.S."/>
            <person name="Asman A."/>
            <person name="Shao J."/>
            <person name="Firmansyah A.P."/>
            <person name="Susilo A.W."/>
            <person name="Rosmana A."/>
            <person name="McMahon P."/>
            <person name="Junaid M."/>
            <person name="Guest D."/>
            <person name="Kheng T.Y."/>
            <person name="Meinhardt L.W."/>
            <person name="Bailey B.A."/>
        </authorList>
    </citation>
    <scope>NUCLEOTIDE SEQUENCE [LARGE SCALE GENOMIC DNA]</scope>
    <source>
        <strain evidence="6 7">CT2</strain>
    </source>
</reference>
<gene>
    <name evidence="6" type="ORF">CTheo_6880</name>
</gene>
<dbReference type="SUPFAM" id="SSF50978">
    <property type="entry name" value="WD40 repeat-like"/>
    <property type="match status" value="2"/>
</dbReference>
<dbReference type="GO" id="GO:1990234">
    <property type="term" value="C:transferase complex"/>
    <property type="evidence" value="ECO:0007669"/>
    <property type="project" value="UniProtKB-ARBA"/>
</dbReference>
<feature type="compositionally biased region" description="Polar residues" evidence="4">
    <location>
        <begin position="32"/>
        <end position="82"/>
    </location>
</feature>
<dbReference type="InterPro" id="IPR056884">
    <property type="entry name" value="NPHP3-like_N"/>
</dbReference>
<dbReference type="PROSITE" id="PS50837">
    <property type="entry name" value="NACHT"/>
    <property type="match status" value="1"/>
</dbReference>
<dbReference type="Pfam" id="PF00400">
    <property type="entry name" value="WD40"/>
    <property type="match status" value="13"/>
</dbReference>
<dbReference type="PROSITE" id="PS50294">
    <property type="entry name" value="WD_REPEATS_REGION"/>
    <property type="match status" value="13"/>
</dbReference>
<feature type="domain" description="NACHT" evidence="5">
    <location>
        <begin position="331"/>
        <end position="476"/>
    </location>
</feature>
<evidence type="ECO:0000259" key="5">
    <source>
        <dbReference type="PROSITE" id="PS50837"/>
    </source>
</evidence>
<dbReference type="PROSITE" id="PS00678">
    <property type="entry name" value="WD_REPEATS_1"/>
    <property type="match status" value="4"/>
</dbReference>
<feature type="repeat" description="WD" evidence="3">
    <location>
        <begin position="918"/>
        <end position="959"/>
    </location>
</feature>
<keyword evidence="7" id="KW-1185">Reference proteome</keyword>
<dbReference type="Gene3D" id="3.40.50.300">
    <property type="entry name" value="P-loop containing nucleotide triphosphate hydrolases"/>
    <property type="match status" value="1"/>
</dbReference>
<organism evidence="6 7">
    <name type="scientific">Ceratobasidium theobromae</name>
    <dbReference type="NCBI Taxonomy" id="1582974"/>
    <lineage>
        <taxon>Eukaryota</taxon>
        <taxon>Fungi</taxon>
        <taxon>Dikarya</taxon>
        <taxon>Basidiomycota</taxon>
        <taxon>Agaricomycotina</taxon>
        <taxon>Agaricomycetes</taxon>
        <taxon>Cantharellales</taxon>
        <taxon>Ceratobasidiaceae</taxon>
        <taxon>Ceratobasidium</taxon>
    </lineage>
</organism>
<evidence type="ECO:0000313" key="6">
    <source>
        <dbReference type="EMBL" id="KAB5589679.1"/>
    </source>
</evidence>
<feature type="repeat" description="WD" evidence="3">
    <location>
        <begin position="1219"/>
        <end position="1252"/>
    </location>
</feature>
<name>A0A5N5QDJ4_9AGAM</name>
<dbReference type="OrthoDB" id="538223at2759"/>
<comment type="caution">
    <text evidence="6">The sequence shown here is derived from an EMBL/GenBank/DDBJ whole genome shotgun (WGS) entry which is preliminary data.</text>
</comment>
<dbReference type="Gene3D" id="2.130.10.10">
    <property type="entry name" value="YVTN repeat-like/Quinoprotein amine dehydrogenase"/>
    <property type="match status" value="6"/>
</dbReference>
<dbReference type="CDD" id="cd00200">
    <property type="entry name" value="WD40"/>
    <property type="match status" value="2"/>
</dbReference>
<evidence type="ECO:0000256" key="2">
    <source>
        <dbReference type="ARBA" id="ARBA00022737"/>
    </source>
</evidence>
<accession>A0A5N5QDJ4</accession>
<feature type="repeat" description="WD" evidence="3">
    <location>
        <begin position="875"/>
        <end position="916"/>
    </location>
</feature>
<dbReference type="Pfam" id="PF24883">
    <property type="entry name" value="NPHP3_N"/>
    <property type="match status" value="1"/>
</dbReference>
<dbReference type="PANTHER" id="PTHR22847">
    <property type="entry name" value="WD40 REPEAT PROTEIN"/>
    <property type="match status" value="1"/>
</dbReference>
<feature type="repeat" description="WD" evidence="3">
    <location>
        <begin position="1391"/>
        <end position="1425"/>
    </location>
</feature>
<feature type="repeat" description="WD" evidence="3">
    <location>
        <begin position="1305"/>
        <end position="1346"/>
    </location>
</feature>
<sequence>MTTPLSPKPKKGVRGFLRDKYDGFKSHLRTPSQQFLDVSSSRANSKSPAPSECLSSSATTRLAETSLSTGQPEATLRRTNSLPALAVDLPSSGDSAIAQAPTSSAICGPTRNPPDENIADISAPKTTDTSSGQAKSLAWAGFGSALRGLHETSQLFPPLQTAIGALISCLDTWELAMENREGYEDLARELTTLSNSLTQHIGESGSFNVSNCIANVARSIEEQVKLLQKKHYQGMARLLAAASSDEEDLVKHYRKIESLFRQLQTDVNLSTWSIANEHLANTRLEALAPSKSAQHDSALSTGINRRTCTEGTRTAILSGLGDWSSDPNAKDIYLMSGMAGTGKTTIACSLSEKLEDRKQLAASFFCTRTSPECRQVQRIIPTIAYQLARYSIPFQVALCKILGNDPDVGSRNIGKQFERLLKEPLMAVKDAIPDNLIVVIDALDECEDRDEVERLLDLLFQFAGNIPLRFFVTSRPEPEIYMKMVSQPPGSHKVLHLHEIEKSLVRADIVLYLKEELERFMSPTQDQIEQLSQRSGNLFIYAATLVRHVRLGVRRRDHQKRLDSLLAATSHSAKQYSQLDELYATVLKTALSGEDLDEEVEDTRAVLWTVICAQEPVDIETLTALAGLDDTERARSALQPLRSVLYIAESSELVSVLHASFPDFMFSRERSGSFFCDAAIHSQALSRQCFVTLRDQLRFNICHLESSFIFDEDVNDLPDRIIEYILPLLSYVCRHWANHLRLWMEALPGILHWLRVSGASSEVIRLAEGAQMLVMTFTANPVSRSTPHIYTSLLAFSPKSNSISEHYQRRTTGLIEARGSGMSRRDVAALASWKTGSPIFSVAYSPDGTRAIFGCKNGTIGVRNAHDGSLILGPINAHNQTVWGVAFSPCRAQVASCGEDRAIRLWDARNGLPIPTMFEGHSDSVLSISFAPDGARIASGSDDRTIRVWGVDNGVQLTSPLEGHINGVKSVAFSPDGTRIVSGSADCTIRVWNSADGVSIAGPFTGHTDWVRSVAFSPDGMRIVSGSDDKTIRVWTADSGALVSGPFEGHNDWVLSVAFSPDGTCIASGSNDHIIRLWNIHSDIPASGFFEGHTNSVNSVAFSVDGTRIISGSHDCTLRVWGTLAPTLTSSPPAGHISWVSSAIFSPDGTRIASGSYDYTIRIWNARTGAPIASPLQGHTNAARSVAFSPDGSLIASGSFDNTVRLWSPHDDTLVAKQFGGHTGWVMSVAFSPDGARLASGSFDRTVRIWSIPDGNLGINPLNGHTEPVTSVNFSPDGTRIISGSHDRTVRVWSSIDGTPLTDPFQGHSHGVMSVSFSPNGALVVSGSQDRTIRLWNSHDGTLATPPLQGHSDEVFSVAFSPDGARVISGSTDRTVRLWNSSDGTLIGGPFEGHTDSIWSVAFSPDGSFAVSGSADCTIRVWDIQPIAPTNPDEYSADSLNLQPTRTNPFGHWLVRDDGWVTDSRSRLLLWLPPETLRSLITPHCSLIIGRFGSIEVDLSAALLGDRWRECYISA</sequence>
<keyword evidence="1 3" id="KW-0853">WD repeat</keyword>
<dbReference type="EMBL" id="SSOP01000241">
    <property type="protein sequence ID" value="KAB5589679.1"/>
    <property type="molecule type" value="Genomic_DNA"/>
</dbReference>
<feature type="repeat" description="WD" evidence="3">
    <location>
        <begin position="1176"/>
        <end position="1217"/>
    </location>
</feature>
<dbReference type="InterPro" id="IPR036322">
    <property type="entry name" value="WD40_repeat_dom_sf"/>
</dbReference>
<keyword evidence="2" id="KW-0677">Repeat</keyword>
<dbReference type="InterPro" id="IPR019775">
    <property type="entry name" value="WD40_repeat_CS"/>
</dbReference>
<dbReference type="PROSITE" id="PS50082">
    <property type="entry name" value="WD_REPEATS_2"/>
    <property type="match status" value="13"/>
</dbReference>
<feature type="repeat" description="WD" evidence="3">
    <location>
        <begin position="1090"/>
        <end position="1121"/>
    </location>
</feature>
<evidence type="ECO:0000313" key="7">
    <source>
        <dbReference type="Proteomes" id="UP000383932"/>
    </source>
</evidence>
<feature type="repeat" description="WD" evidence="3">
    <location>
        <begin position="1047"/>
        <end position="1082"/>
    </location>
</feature>
<evidence type="ECO:0000256" key="3">
    <source>
        <dbReference type="PROSITE-ProRule" id="PRU00221"/>
    </source>
</evidence>
<feature type="repeat" description="WD" evidence="3">
    <location>
        <begin position="1004"/>
        <end position="1045"/>
    </location>
</feature>
<dbReference type="InterPro" id="IPR007111">
    <property type="entry name" value="NACHT_NTPase"/>
</dbReference>
<feature type="region of interest" description="Disordered" evidence="4">
    <location>
        <begin position="32"/>
        <end position="132"/>
    </location>
</feature>
<dbReference type="SMART" id="SM00320">
    <property type="entry name" value="WD40"/>
    <property type="match status" value="14"/>
</dbReference>